<dbReference type="GO" id="GO:0097506">
    <property type="term" value="F:deaminated base DNA N-glycosylase activity"/>
    <property type="evidence" value="ECO:0007669"/>
    <property type="project" value="UniProtKB-ARBA"/>
</dbReference>
<dbReference type="PANTHER" id="PTHR33693:SF1">
    <property type="entry name" value="TYPE-4 URACIL-DNA GLYCOSYLASE"/>
    <property type="match status" value="1"/>
</dbReference>
<evidence type="ECO:0000256" key="6">
    <source>
        <dbReference type="ARBA" id="ARBA00023014"/>
    </source>
</evidence>
<evidence type="ECO:0000256" key="4">
    <source>
        <dbReference type="ARBA" id="ARBA00022801"/>
    </source>
</evidence>
<evidence type="ECO:0000256" key="1">
    <source>
        <dbReference type="ARBA" id="ARBA00022485"/>
    </source>
</evidence>
<dbReference type="InterPro" id="IPR036895">
    <property type="entry name" value="Uracil-DNA_glycosylase-like_sf"/>
</dbReference>
<gene>
    <name evidence="10" type="ORF">SAMN04489707_100270</name>
</gene>
<keyword evidence="4" id="KW-0378">Hydrolase</keyword>
<evidence type="ECO:0000256" key="2">
    <source>
        <dbReference type="ARBA" id="ARBA00022723"/>
    </source>
</evidence>
<evidence type="ECO:0000256" key="3">
    <source>
        <dbReference type="ARBA" id="ARBA00022763"/>
    </source>
</evidence>
<accession>A0A1I7FHM6</accession>
<dbReference type="SUPFAM" id="SSF52141">
    <property type="entry name" value="Uracil-DNA glycosylase-like"/>
    <property type="match status" value="1"/>
</dbReference>
<dbReference type="InterPro" id="IPR051536">
    <property type="entry name" value="UDG_Type-4/5"/>
</dbReference>
<dbReference type="GO" id="GO:0046872">
    <property type="term" value="F:metal ion binding"/>
    <property type="evidence" value="ECO:0007669"/>
    <property type="project" value="UniProtKB-KW"/>
</dbReference>
<dbReference type="AlphaFoldDB" id="A0A1I7FHM6"/>
<proteinExistence type="predicted"/>
<organism evidence="10 11">
    <name type="scientific">Paenacidovorax caeni</name>
    <dbReference type="NCBI Taxonomy" id="343013"/>
    <lineage>
        <taxon>Bacteria</taxon>
        <taxon>Pseudomonadati</taxon>
        <taxon>Pseudomonadota</taxon>
        <taxon>Betaproteobacteria</taxon>
        <taxon>Burkholderiales</taxon>
        <taxon>Comamonadaceae</taxon>
        <taxon>Paenacidovorax</taxon>
    </lineage>
</organism>
<dbReference type="OrthoDB" id="5290748at2"/>
<dbReference type="InterPro" id="IPR005122">
    <property type="entry name" value="Uracil-DNA_glycosylase-like"/>
</dbReference>
<keyword evidence="7" id="KW-0234">DNA repair</keyword>
<feature type="domain" description="Uracil-DNA glycosylase-like" evidence="9">
    <location>
        <begin position="123"/>
        <end position="233"/>
    </location>
</feature>
<dbReference type="Proteomes" id="UP000183656">
    <property type="component" value="Unassembled WGS sequence"/>
</dbReference>
<evidence type="ECO:0000256" key="8">
    <source>
        <dbReference type="SAM" id="MobiDB-lite"/>
    </source>
</evidence>
<dbReference type="STRING" id="343013.SAMN04489707_100270"/>
<reference evidence="10 11" key="1">
    <citation type="submission" date="2016-10" db="EMBL/GenBank/DDBJ databases">
        <authorList>
            <person name="de Groot N.N."/>
        </authorList>
    </citation>
    <scope>NUCLEOTIDE SEQUENCE [LARGE SCALE GENOMIC DNA]</scope>
    <source>
        <strain evidence="10 11">R-24608</strain>
    </source>
</reference>
<keyword evidence="11" id="KW-1185">Reference proteome</keyword>
<evidence type="ECO:0000313" key="10">
    <source>
        <dbReference type="EMBL" id="SFU35712.1"/>
    </source>
</evidence>
<keyword evidence="2" id="KW-0479">Metal-binding</keyword>
<dbReference type="EMBL" id="FPBX01000002">
    <property type="protein sequence ID" value="SFU35712.1"/>
    <property type="molecule type" value="Genomic_DNA"/>
</dbReference>
<dbReference type="GO" id="GO:0051539">
    <property type="term" value="F:4 iron, 4 sulfur cluster binding"/>
    <property type="evidence" value="ECO:0007669"/>
    <property type="project" value="UniProtKB-KW"/>
</dbReference>
<dbReference type="PANTHER" id="PTHR33693">
    <property type="entry name" value="TYPE-5 URACIL-DNA GLYCOSYLASE"/>
    <property type="match status" value="1"/>
</dbReference>
<keyword evidence="1" id="KW-0004">4Fe-4S</keyword>
<dbReference type="GO" id="GO:0006281">
    <property type="term" value="P:DNA repair"/>
    <property type="evidence" value="ECO:0007669"/>
    <property type="project" value="UniProtKB-KW"/>
</dbReference>
<evidence type="ECO:0000256" key="5">
    <source>
        <dbReference type="ARBA" id="ARBA00023004"/>
    </source>
</evidence>
<feature type="compositionally biased region" description="Pro residues" evidence="8">
    <location>
        <begin position="39"/>
        <end position="48"/>
    </location>
</feature>
<sequence>MPLNLDARQRAMLQEMGITLWLPGAAPAPAPAPAAALAPPAPSAPMPPVAAATPAAAPAARPAAPPPTTAPAPTTTAAPAAEAAAGMAFTLAAPRPAYPAQAAAAGAPAQPTWLVVVECAQEDDPFAGETGRLLDNMLRALRLHRQPGVFIAPLLRGPTAAPAALADTLHALRPAVVLALGLPAARTVLGCSDPLGRLRASPQSVEGIPVVPTYAPSYLLRAPQAKAAAWADLCRAQAMVQRSNT</sequence>
<protein>
    <submittedName>
        <fullName evidence="10">DNA polymerase</fullName>
    </submittedName>
</protein>
<evidence type="ECO:0000259" key="9">
    <source>
        <dbReference type="Pfam" id="PF03167"/>
    </source>
</evidence>
<dbReference type="RefSeq" id="WP_054255208.1">
    <property type="nucleotide sequence ID" value="NZ_CYIG01000005.1"/>
</dbReference>
<dbReference type="Gene3D" id="3.40.470.10">
    <property type="entry name" value="Uracil-DNA glycosylase-like domain"/>
    <property type="match status" value="1"/>
</dbReference>
<feature type="compositionally biased region" description="Low complexity" evidence="8">
    <location>
        <begin position="49"/>
        <end position="62"/>
    </location>
</feature>
<evidence type="ECO:0000256" key="7">
    <source>
        <dbReference type="ARBA" id="ARBA00023204"/>
    </source>
</evidence>
<name>A0A1I7FHM6_9BURK</name>
<dbReference type="Pfam" id="PF03167">
    <property type="entry name" value="UDG"/>
    <property type="match status" value="1"/>
</dbReference>
<keyword evidence="3" id="KW-0227">DNA damage</keyword>
<evidence type="ECO:0000313" key="11">
    <source>
        <dbReference type="Proteomes" id="UP000183656"/>
    </source>
</evidence>
<feature type="region of interest" description="Disordered" evidence="8">
    <location>
        <begin position="29"/>
        <end position="79"/>
    </location>
</feature>
<keyword evidence="5" id="KW-0408">Iron</keyword>
<keyword evidence="6" id="KW-0411">Iron-sulfur</keyword>